<dbReference type="PRINTS" id="PR00344">
    <property type="entry name" value="BCTRLSENSOR"/>
</dbReference>
<dbReference type="SMART" id="SM00387">
    <property type="entry name" value="HATPase_c"/>
    <property type="match status" value="1"/>
</dbReference>
<name>A0A110B3X3_9SPHI</name>
<dbReference type="InterPro" id="IPR005467">
    <property type="entry name" value="His_kinase_dom"/>
</dbReference>
<sequence>MEFFSYLAAFLLVKRIQKSLAFSTARAKWMSQLTLASWIVVGICIPAVIYLHSGWPSILGGALLLGAIWFANSEADFQPFNSFIKAHLPLGAASILAGLTEVVAPKFYDKYDNFFEFAIIAGFVWIFARWATTKKQREELNLANQQNIMLDKLVAERTAELTQQKNELQQTLELLQTTQQQLIQSEKLASLGELTAGIAHEIQNPLNFVNNFSEVSIELVDEMEQELAKGDTDEAIAIAADIKQNLEKIIHHGKRADGIVKGMLQHSRASSNTKEATDINKLADEYLRLAYHGLRAKDKSFNAEMITHLDETLPMANVVPQDVGRVLLNLFTNAFYAVQEKQKNAGAGYKPTITLSTKSITAPGAKGSQSIEIAVQDNGTGIPDSVKEKIMQPFFTTKPTGQGTGLGLSLSHDIVVKGHGGTINIDTKEGEFTKFTVTIPV</sequence>
<keyword evidence="3" id="KW-0597">Phosphoprotein</keyword>
<dbReference type="EMBL" id="AP017313">
    <property type="protein sequence ID" value="BAU52784.1"/>
    <property type="molecule type" value="Genomic_DNA"/>
</dbReference>
<gene>
    <name evidence="4" type="primary">fixL_2</name>
    <name evidence="4" type="ORF">MgSA37_00947</name>
</gene>
<organism evidence="4 5">
    <name type="scientific">Mucilaginibacter gotjawali</name>
    <dbReference type="NCBI Taxonomy" id="1550579"/>
    <lineage>
        <taxon>Bacteria</taxon>
        <taxon>Pseudomonadati</taxon>
        <taxon>Bacteroidota</taxon>
        <taxon>Sphingobacteriia</taxon>
        <taxon>Sphingobacteriales</taxon>
        <taxon>Sphingobacteriaceae</taxon>
        <taxon>Mucilaginibacter</taxon>
    </lineage>
</organism>
<dbReference type="Gene3D" id="1.10.287.130">
    <property type="match status" value="1"/>
</dbReference>
<dbReference type="InterPro" id="IPR004358">
    <property type="entry name" value="Sig_transdc_His_kin-like_C"/>
</dbReference>
<evidence type="ECO:0000313" key="5">
    <source>
        <dbReference type="Proteomes" id="UP000218263"/>
    </source>
</evidence>
<accession>A0A110B3X3</accession>
<protein>
    <recommendedName>
        <fullName evidence="2">histidine kinase</fullName>
        <ecNumber evidence="2">2.7.13.3</ecNumber>
    </recommendedName>
</protein>
<dbReference type="SUPFAM" id="SSF55874">
    <property type="entry name" value="ATPase domain of HSP90 chaperone/DNA topoisomerase II/histidine kinase"/>
    <property type="match status" value="1"/>
</dbReference>
<dbReference type="AlphaFoldDB" id="A0A110B3X3"/>
<keyword evidence="4" id="KW-0808">Transferase</keyword>
<reference evidence="4 5" key="1">
    <citation type="submission" date="2015-12" db="EMBL/GenBank/DDBJ databases">
        <title>Genome sequence of Mucilaginibacter gotjawali.</title>
        <authorList>
            <person name="Lee J.S."/>
            <person name="Lee K.C."/>
            <person name="Kim K.K."/>
            <person name="Lee B.W."/>
        </authorList>
    </citation>
    <scope>NUCLEOTIDE SEQUENCE [LARGE SCALE GENOMIC DNA]</scope>
    <source>
        <strain evidence="4 5">SA3-7</strain>
    </source>
</reference>
<dbReference type="OrthoDB" id="9806995at2"/>
<dbReference type="SMART" id="SM00388">
    <property type="entry name" value="HisKA"/>
    <property type="match status" value="1"/>
</dbReference>
<dbReference type="InterPro" id="IPR036890">
    <property type="entry name" value="HATPase_C_sf"/>
</dbReference>
<comment type="catalytic activity">
    <reaction evidence="1">
        <text>ATP + protein L-histidine = ADP + protein N-phospho-L-histidine.</text>
        <dbReference type="EC" id="2.7.13.3"/>
    </reaction>
</comment>
<dbReference type="PANTHER" id="PTHR43065:SF42">
    <property type="entry name" value="TWO-COMPONENT SENSOR PPRA"/>
    <property type="match status" value="1"/>
</dbReference>
<evidence type="ECO:0000256" key="1">
    <source>
        <dbReference type="ARBA" id="ARBA00000085"/>
    </source>
</evidence>
<dbReference type="CDD" id="cd00082">
    <property type="entry name" value="HisKA"/>
    <property type="match status" value="1"/>
</dbReference>
<dbReference type="RefSeq" id="WP_096350069.1">
    <property type="nucleotide sequence ID" value="NZ_AP017313.1"/>
</dbReference>
<dbReference type="InterPro" id="IPR003594">
    <property type="entry name" value="HATPase_dom"/>
</dbReference>
<dbReference type="Gene3D" id="3.30.565.10">
    <property type="entry name" value="Histidine kinase-like ATPase, C-terminal domain"/>
    <property type="match status" value="1"/>
</dbReference>
<dbReference type="Proteomes" id="UP000218263">
    <property type="component" value="Chromosome"/>
</dbReference>
<dbReference type="Pfam" id="PF02518">
    <property type="entry name" value="HATPase_c"/>
    <property type="match status" value="1"/>
</dbReference>
<dbReference type="PROSITE" id="PS50109">
    <property type="entry name" value="HIS_KIN"/>
    <property type="match status" value="1"/>
</dbReference>
<evidence type="ECO:0000256" key="3">
    <source>
        <dbReference type="ARBA" id="ARBA00022553"/>
    </source>
</evidence>
<dbReference type="GO" id="GO:0000155">
    <property type="term" value="F:phosphorelay sensor kinase activity"/>
    <property type="evidence" value="ECO:0007669"/>
    <property type="project" value="InterPro"/>
</dbReference>
<keyword evidence="5" id="KW-1185">Reference proteome</keyword>
<proteinExistence type="predicted"/>
<evidence type="ECO:0000313" key="4">
    <source>
        <dbReference type="EMBL" id="BAU52784.1"/>
    </source>
</evidence>
<dbReference type="EC" id="2.7.13.3" evidence="2"/>
<dbReference type="InterPro" id="IPR036097">
    <property type="entry name" value="HisK_dim/P_sf"/>
</dbReference>
<evidence type="ECO:0000256" key="2">
    <source>
        <dbReference type="ARBA" id="ARBA00012438"/>
    </source>
</evidence>
<dbReference type="Pfam" id="PF00512">
    <property type="entry name" value="HisKA"/>
    <property type="match status" value="1"/>
</dbReference>
<dbReference type="PANTHER" id="PTHR43065">
    <property type="entry name" value="SENSOR HISTIDINE KINASE"/>
    <property type="match status" value="1"/>
</dbReference>
<dbReference type="SUPFAM" id="SSF47384">
    <property type="entry name" value="Homodimeric domain of signal transducing histidine kinase"/>
    <property type="match status" value="1"/>
</dbReference>
<dbReference type="InterPro" id="IPR003661">
    <property type="entry name" value="HisK_dim/P_dom"/>
</dbReference>
<dbReference type="KEGG" id="mgot:MgSA37_00947"/>